<dbReference type="Gene3D" id="1.10.510.10">
    <property type="entry name" value="Transferase(Phosphotransferase) domain 1"/>
    <property type="match status" value="1"/>
</dbReference>
<dbReference type="GO" id="GO:0004674">
    <property type="term" value="F:protein serine/threonine kinase activity"/>
    <property type="evidence" value="ECO:0007669"/>
    <property type="project" value="UniProtKB-KW"/>
</dbReference>
<feature type="region of interest" description="Disordered" evidence="8">
    <location>
        <begin position="638"/>
        <end position="670"/>
    </location>
</feature>
<dbReference type="InterPro" id="IPR050235">
    <property type="entry name" value="CK1_Ser-Thr_kinase"/>
</dbReference>
<keyword evidence="1" id="KW-0723">Serine/threonine-protein kinase</keyword>
<dbReference type="InterPro" id="IPR017441">
    <property type="entry name" value="Protein_kinase_ATP_BS"/>
</dbReference>
<dbReference type="CDD" id="cd14017">
    <property type="entry name" value="STKc_TTBK"/>
    <property type="match status" value="1"/>
</dbReference>
<dbReference type="PROSITE" id="PS00107">
    <property type="entry name" value="PROTEIN_KINASE_ATP"/>
    <property type="match status" value="1"/>
</dbReference>
<feature type="region of interest" description="Disordered" evidence="8">
    <location>
        <begin position="856"/>
        <end position="886"/>
    </location>
</feature>
<evidence type="ECO:0000256" key="7">
    <source>
        <dbReference type="PROSITE-ProRule" id="PRU10141"/>
    </source>
</evidence>
<feature type="region of interest" description="Disordered" evidence="8">
    <location>
        <begin position="291"/>
        <end position="317"/>
    </location>
</feature>
<dbReference type="GO" id="GO:0005524">
    <property type="term" value="F:ATP binding"/>
    <property type="evidence" value="ECO:0007669"/>
    <property type="project" value="UniProtKB-UniRule"/>
</dbReference>
<evidence type="ECO:0000256" key="1">
    <source>
        <dbReference type="ARBA" id="ARBA00022527"/>
    </source>
</evidence>
<evidence type="ECO:0000256" key="3">
    <source>
        <dbReference type="ARBA" id="ARBA00022741"/>
    </source>
</evidence>
<evidence type="ECO:0000256" key="4">
    <source>
        <dbReference type="ARBA" id="ARBA00022777"/>
    </source>
</evidence>
<organism evidence="10 11">
    <name type="scientific">Artemia franciscana</name>
    <name type="common">Brine shrimp</name>
    <name type="synonym">Artemia sanfranciscana</name>
    <dbReference type="NCBI Taxonomy" id="6661"/>
    <lineage>
        <taxon>Eukaryota</taxon>
        <taxon>Metazoa</taxon>
        <taxon>Ecdysozoa</taxon>
        <taxon>Arthropoda</taxon>
        <taxon>Crustacea</taxon>
        <taxon>Branchiopoda</taxon>
        <taxon>Anostraca</taxon>
        <taxon>Artemiidae</taxon>
        <taxon>Artemia</taxon>
    </lineage>
</organism>
<comment type="similarity">
    <text evidence="6">Belongs to the protein kinase superfamily. CK1 Ser/Thr protein kinase family.</text>
</comment>
<evidence type="ECO:0000256" key="2">
    <source>
        <dbReference type="ARBA" id="ARBA00022679"/>
    </source>
</evidence>
<evidence type="ECO:0000256" key="5">
    <source>
        <dbReference type="ARBA" id="ARBA00022840"/>
    </source>
</evidence>
<evidence type="ECO:0000256" key="6">
    <source>
        <dbReference type="ARBA" id="ARBA00061588"/>
    </source>
</evidence>
<dbReference type="EMBL" id="JAVRJZ010000001">
    <property type="protein sequence ID" value="KAK2727887.1"/>
    <property type="molecule type" value="Genomic_DNA"/>
</dbReference>
<feature type="region of interest" description="Disordered" evidence="8">
    <location>
        <begin position="586"/>
        <end position="613"/>
    </location>
</feature>
<feature type="binding site" evidence="7">
    <location>
        <position position="46"/>
    </location>
    <ligand>
        <name>ATP</name>
        <dbReference type="ChEBI" id="CHEBI:30616"/>
    </ligand>
</feature>
<evidence type="ECO:0000259" key="9">
    <source>
        <dbReference type="PROSITE" id="PS50011"/>
    </source>
</evidence>
<keyword evidence="2" id="KW-0808">Transferase</keyword>
<keyword evidence="3 7" id="KW-0547">Nucleotide-binding</keyword>
<reference evidence="10" key="1">
    <citation type="submission" date="2023-07" db="EMBL/GenBank/DDBJ databases">
        <title>Chromosome-level genome assembly of Artemia franciscana.</title>
        <authorList>
            <person name="Jo E."/>
        </authorList>
    </citation>
    <scope>NUCLEOTIDE SEQUENCE</scope>
    <source>
        <tissue evidence="10">Whole body</tissue>
    </source>
</reference>
<feature type="region of interest" description="Disordered" evidence="8">
    <location>
        <begin position="898"/>
        <end position="1027"/>
    </location>
</feature>
<feature type="compositionally biased region" description="Polar residues" evidence="8">
    <location>
        <begin position="1136"/>
        <end position="1146"/>
    </location>
</feature>
<dbReference type="SMART" id="SM00220">
    <property type="entry name" value="S_TKc"/>
    <property type="match status" value="1"/>
</dbReference>
<dbReference type="GO" id="GO:0015630">
    <property type="term" value="C:microtubule cytoskeleton"/>
    <property type="evidence" value="ECO:0007669"/>
    <property type="project" value="UniProtKB-ARBA"/>
</dbReference>
<feature type="compositionally biased region" description="Basic and acidic residues" evidence="8">
    <location>
        <begin position="646"/>
        <end position="667"/>
    </location>
</feature>
<feature type="compositionally biased region" description="Basic and acidic residues" evidence="8">
    <location>
        <begin position="1009"/>
        <end position="1019"/>
    </location>
</feature>
<feature type="compositionally biased region" description="Low complexity" evidence="8">
    <location>
        <begin position="1057"/>
        <end position="1076"/>
    </location>
</feature>
<protein>
    <recommendedName>
        <fullName evidence="9">Protein kinase domain-containing protein</fullName>
    </recommendedName>
</protein>
<feature type="region of interest" description="Disordered" evidence="8">
    <location>
        <begin position="1057"/>
        <end position="1200"/>
    </location>
</feature>
<dbReference type="Proteomes" id="UP001187531">
    <property type="component" value="Unassembled WGS sequence"/>
</dbReference>
<feature type="region of interest" description="Disordered" evidence="8">
    <location>
        <begin position="806"/>
        <end position="832"/>
    </location>
</feature>
<keyword evidence="11" id="KW-1185">Reference proteome</keyword>
<feature type="region of interest" description="Disordered" evidence="8">
    <location>
        <begin position="505"/>
        <end position="550"/>
    </location>
</feature>
<evidence type="ECO:0000313" key="11">
    <source>
        <dbReference type="Proteomes" id="UP001187531"/>
    </source>
</evidence>
<feature type="region of interest" description="Disordered" evidence="8">
    <location>
        <begin position="393"/>
        <end position="446"/>
    </location>
</feature>
<feature type="compositionally biased region" description="Basic and acidic residues" evidence="8">
    <location>
        <begin position="418"/>
        <end position="435"/>
    </location>
</feature>
<dbReference type="InterPro" id="IPR000719">
    <property type="entry name" value="Prot_kinase_dom"/>
</dbReference>
<feature type="compositionally biased region" description="Basic and acidic residues" evidence="8">
    <location>
        <begin position="516"/>
        <end position="528"/>
    </location>
</feature>
<accession>A0AA88LES8</accession>
<evidence type="ECO:0000256" key="8">
    <source>
        <dbReference type="SAM" id="MobiDB-lite"/>
    </source>
</evidence>
<feature type="compositionally biased region" description="Polar residues" evidence="8">
    <location>
        <begin position="298"/>
        <end position="317"/>
    </location>
</feature>
<gene>
    <name evidence="10" type="ORF">QYM36_008387</name>
</gene>
<dbReference type="FunFam" id="3.30.200.20:FF:000358">
    <property type="entry name" value="Tau tubulin kinase 2b"/>
    <property type="match status" value="1"/>
</dbReference>
<dbReference type="Pfam" id="PF00069">
    <property type="entry name" value="Pkinase"/>
    <property type="match status" value="1"/>
</dbReference>
<feature type="domain" description="Protein kinase" evidence="9">
    <location>
        <begin position="17"/>
        <end position="292"/>
    </location>
</feature>
<feature type="compositionally biased region" description="Polar residues" evidence="8">
    <location>
        <begin position="996"/>
        <end position="1008"/>
    </location>
</feature>
<dbReference type="InterPro" id="IPR047916">
    <property type="entry name" value="TTBK_Asator-like_STKc"/>
</dbReference>
<dbReference type="SUPFAM" id="SSF56112">
    <property type="entry name" value="Protein kinase-like (PK-like)"/>
    <property type="match status" value="1"/>
</dbReference>
<dbReference type="PROSITE" id="PS50011">
    <property type="entry name" value="PROTEIN_KINASE_DOM"/>
    <property type="match status" value="1"/>
</dbReference>
<evidence type="ECO:0000313" key="10">
    <source>
        <dbReference type="EMBL" id="KAK2727887.1"/>
    </source>
</evidence>
<dbReference type="PANTHER" id="PTHR11909">
    <property type="entry name" value="CASEIN KINASE-RELATED"/>
    <property type="match status" value="1"/>
</dbReference>
<proteinExistence type="inferred from homology"/>
<dbReference type="FunFam" id="1.10.510.10:FF:000481">
    <property type="entry name" value="Asator, isoform D"/>
    <property type="match status" value="1"/>
</dbReference>
<comment type="caution">
    <text evidence="10">The sequence shown here is derived from an EMBL/GenBank/DDBJ whole genome shotgun (WGS) entry which is preliminary data.</text>
</comment>
<dbReference type="InterPro" id="IPR011009">
    <property type="entry name" value="Kinase-like_dom_sf"/>
</dbReference>
<feature type="compositionally biased region" description="Basic and acidic residues" evidence="8">
    <location>
        <begin position="956"/>
        <end position="968"/>
    </location>
</feature>
<name>A0AA88LES8_ARTSF</name>
<keyword evidence="5 7" id="KW-0067">ATP-binding</keyword>
<sequence length="1330" mass="148575">MTTEDLLQPGHVVKERWKVIRKIGGGGFGEIYEGQDLVTREHVALKLESAKQPKQVLKMEVAVLKRLQGKEHVCRFLGCGRNDRFNYVVMQLQGKNLAELRRAQPRGAFSLSTTLRLGFQILRAIESIHEVGFLHRDVKPSNFAMGRLPHTSRRVYMLDFGLARQYTTASGDVRPPRPAAGFRGTVRYASINAHRNKEMGRHDDLWSLFYMLVEFVNGQLPWRKIKDKEQVGLMKERYDHRLLLKHLPSDFRQFLEHVQSLQYSEKPDYNMLAGVFERCMKRRGVKDSDPFDWEKINQDPSAVTTSTMSTTQPSKGNAQLGATHIISEQMNDDHVAITAQDNQNEEKGTGTSPMEVALPVQLIEELTPQKTASPSKTQPPALGAISKLAESLVSDKTPKKRRTDIDHKTVAAVSEENLEPKKLPDNENEEKQDQDAREEEDQVVPVSSAREVVKNGGTTFANDRPCPVVDTEVSMHSVECSRPGGAAVSNSVHIVPNVIRSATQGDIPPITKIHPSTRERTKDRDRARNVRRFHSLHSSSPGSRRGIRDRHADVSYTQCAVMEDENNSGLAKGTGGLTLASQWKSQFDDSEQTDDEQYGENLQSPEHKNTNVDGASHIVLTGPEVAELRRLVRDLANSDDPFGMYKKGEESKDANKEEAKGKEEGKNSTEGLELTNQNVCSRQTAAVIESSSVAALNVECNILVSPVESPAPLQRVWSNPQLSSHIRPDLEPPTLQQAEIENYVYSMDIVRGVAMRRSVSAEENKEKAGEEVLTERRPSLPTMSISDREPIQHISGRLEIRVVERGGNKPVEPPGGEVSTLPELAGGSRKNNQEQIWTACTKVEQRVFDVPTAPISPESYLIGPGDSNIDPKNQEEARSLPGPESTVYFDVEESSRTAFQSFTKGQDQEESVYSQPKKGRSPFGLPSPPIEDTPLSLPTIDKPEVPTRKLGQIEPPRIKTVELIRDSLDSDDSSSSKETNSVRIKERRETVVQLPQAPTKSLVQSIASSEKRGSVDSGDRIASPLTGIHVLSERIDEEQRKISVINLQDLGAAFSVSSVLRSSSPMPSSRRSPPVESKAEEASTKSKSSSAKKIEVFEQIRPTTPPPAFKTPEPDNTPPENVSGRVRTYSEEERNQAAQVLSQFLCQKSADPGGDSECSRRSSRTYDGANKKHLSLEKQNSGDEEAEAQGNDATPLRRRQGVEKYVADATDLNLQFTRRRSRYSTVEIPPRAQSRSRQWRRSPEFHRLSVPSYDGLISYQRTASPFWTRTSATELGRWTPDTMDIHVQGYATLPRISSPLTPPPVLRDLDARTRRYRPLYNRDYAWSPRR</sequence>
<keyword evidence="4" id="KW-0418">Kinase</keyword>
<feature type="compositionally biased region" description="Acidic residues" evidence="8">
    <location>
        <begin position="588"/>
        <end position="598"/>
    </location>
</feature>